<dbReference type="AlphaFoldDB" id="A0ABD0YNV0"/>
<sequence length="149" mass="16817">MNFRYGKTYGAAADDSLKNNSVAKALRESKKALETSYREKIRRAPKMLAVKPKEQIDQALLDYTEENKYHDEHISPELPPIAGYTGHIPRVKSSDASLSQRYAVAAKKGLYLLQQSLKAEDGVQAPKHVLPEREAGNNRNRYMKFGILL</sequence>
<comment type="caution">
    <text evidence="1">The sequence shown here is derived from an EMBL/GenBank/DDBJ whole genome shotgun (WGS) entry which is preliminary data.</text>
</comment>
<name>A0ABD0YNV0_9HEMI</name>
<protein>
    <submittedName>
        <fullName evidence="1">Uncharacterized protein</fullName>
    </submittedName>
</protein>
<proteinExistence type="predicted"/>
<reference evidence="1 2" key="1">
    <citation type="submission" date="2024-07" db="EMBL/GenBank/DDBJ databases">
        <title>Chromosome-level genome assembly of the water stick insect Ranatra chinensis (Heteroptera: Nepidae).</title>
        <authorList>
            <person name="Liu X."/>
        </authorList>
    </citation>
    <scope>NUCLEOTIDE SEQUENCE [LARGE SCALE GENOMIC DNA]</scope>
    <source>
        <strain evidence="1">Cailab_2021Rc</strain>
        <tissue evidence="1">Muscle</tissue>
    </source>
</reference>
<gene>
    <name evidence="1" type="ORF">AAG570_009360</name>
</gene>
<keyword evidence="2" id="KW-1185">Reference proteome</keyword>
<dbReference type="Proteomes" id="UP001558652">
    <property type="component" value="Unassembled WGS sequence"/>
</dbReference>
<accession>A0ABD0YNV0</accession>
<organism evidence="1 2">
    <name type="scientific">Ranatra chinensis</name>
    <dbReference type="NCBI Taxonomy" id="642074"/>
    <lineage>
        <taxon>Eukaryota</taxon>
        <taxon>Metazoa</taxon>
        <taxon>Ecdysozoa</taxon>
        <taxon>Arthropoda</taxon>
        <taxon>Hexapoda</taxon>
        <taxon>Insecta</taxon>
        <taxon>Pterygota</taxon>
        <taxon>Neoptera</taxon>
        <taxon>Paraneoptera</taxon>
        <taxon>Hemiptera</taxon>
        <taxon>Heteroptera</taxon>
        <taxon>Panheteroptera</taxon>
        <taxon>Nepomorpha</taxon>
        <taxon>Nepidae</taxon>
        <taxon>Ranatrinae</taxon>
        <taxon>Ranatra</taxon>
    </lineage>
</organism>
<evidence type="ECO:0000313" key="2">
    <source>
        <dbReference type="Proteomes" id="UP001558652"/>
    </source>
</evidence>
<evidence type="ECO:0000313" key="1">
    <source>
        <dbReference type="EMBL" id="KAL1137664.1"/>
    </source>
</evidence>
<dbReference type="EMBL" id="JBFDAA010000004">
    <property type="protein sequence ID" value="KAL1137664.1"/>
    <property type="molecule type" value="Genomic_DNA"/>
</dbReference>